<comment type="caution">
    <text evidence="1">The sequence shown here is derived from an EMBL/GenBank/DDBJ whole genome shotgun (WGS) entry which is preliminary data.</text>
</comment>
<protein>
    <submittedName>
        <fullName evidence="1">Zinc dependent phospholipase C-domain-containing protein</fullName>
    </submittedName>
</protein>
<keyword evidence="2" id="KW-1185">Reference proteome</keyword>
<accession>A0ACC3TLE4</accession>
<dbReference type="EMBL" id="MU970092">
    <property type="protein sequence ID" value="KAK9321686.1"/>
    <property type="molecule type" value="Genomic_DNA"/>
</dbReference>
<name>A0ACC3TLE4_9ASCO</name>
<dbReference type="Proteomes" id="UP001489719">
    <property type="component" value="Unassembled WGS sequence"/>
</dbReference>
<proteinExistence type="predicted"/>
<evidence type="ECO:0000313" key="2">
    <source>
        <dbReference type="Proteomes" id="UP001489719"/>
    </source>
</evidence>
<organism evidence="1 2">
    <name type="scientific">Lipomyces orientalis</name>
    <dbReference type="NCBI Taxonomy" id="1233043"/>
    <lineage>
        <taxon>Eukaryota</taxon>
        <taxon>Fungi</taxon>
        <taxon>Dikarya</taxon>
        <taxon>Ascomycota</taxon>
        <taxon>Saccharomycotina</taxon>
        <taxon>Lipomycetes</taxon>
        <taxon>Lipomycetales</taxon>
        <taxon>Lipomycetaceae</taxon>
        <taxon>Lipomyces</taxon>
    </lineage>
</organism>
<gene>
    <name evidence="1" type="ORF">V1517DRAFT_325619</name>
</gene>
<reference evidence="2" key="1">
    <citation type="journal article" date="2024" name="Front. Bioeng. Biotechnol.">
        <title>Genome-scale model development and genomic sequencing of the oleaginous clade Lipomyces.</title>
        <authorList>
            <person name="Czajka J.J."/>
            <person name="Han Y."/>
            <person name="Kim J."/>
            <person name="Mondo S.J."/>
            <person name="Hofstad B.A."/>
            <person name="Robles A."/>
            <person name="Haridas S."/>
            <person name="Riley R."/>
            <person name="LaButti K."/>
            <person name="Pangilinan J."/>
            <person name="Andreopoulos W."/>
            <person name="Lipzen A."/>
            <person name="Yan J."/>
            <person name="Wang M."/>
            <person name="Ng V."/>
            <person name="Grigoriev I.V."/>
            <person name="Spatafora J.W."/>
            <person name="Magnuson J.K."/>
            <person name="Baker S.E."/>
            <person name="Pomraning K.R."/>
        </authorList>
    </citation>
    <scope>NUCLEOTIDE SEQUENCE [LARGE SCALE GENOMIC DNA]</scope>
    <source>
        <strain evidence="2">CBS 10300</strain>
    </source>
</reference>
<evidence type="ECO:0000313" key="1">
    <source>
        <dbReference type="EMBL" id="KAK9321686.1"/>
    </source>
</evidence>
<sequence length="890" mass="95762">MRLVRVILVILGLDLFHHVDSCGIGVHVQILSRIRGNLTPDSSTHSSFAIPGAFFPDAFYNCMSQSASAEVAHWPPFLKAAAQYYREKYDTGKDQAGIGLRTFLFGVLTHQIADVSWHSLGVDQGLLMAMAIREFNEDYTTAHSTLDTGGDIIMMERLLRTSPNLEWLTQRWSIPSKDIIEIYSSMGIGISRAALEYCMARGVAALGAEINIAHSMYDSYAKRSALLVDSLEDYFLGGLQEVTSSIVKCLNNFESWLDNGPTADAWELCPVFYGRAPGMRHYEEDNPSYVSVEEALESYIEDMLPMLTTTVSADGATTHIDFPTLVAPKQPIADYSAQQVQAVMQQSRPIILTTGITESLFGSSFAIGNFRGESVGPCVAIGAPFETTMETGSRDGAVYVIPLSDIDSMFMTFTGASELDIRASEYRLALPPFDGVFTAGPAPVNFTLPRQFGASISAITLLNSTLLAVTSPGTSTIDIFAGASRLITVLPPSEGTTTTYGAKGRKLFGTDLHVQDIDRDGYPDLLVSAPHSDLSSSTREQGEIMVLSGKQIETAIIQGLPSVTMDLVRLSRLIRPVRQSAQASSDFELFGSCIEFSDRPDEMDTEANEIAYIGAAGSGAVYAFNAVSGEPLFVLLATLGKSPSSSGFGGGVLLSGRIKDLGEWVLIGSPNESLLDLNSKQGQDQQNESADDGMNQKRTAADTWQSGVCYLYLVRNRSGAKMVTAKLLAYIVADTDSAQFGKFGFTGTKFHRASSNSTAAPREGNTVFVSSPFAESGAGAVWRIDIEDLIFTLLSHEISTTLGHADDMDQQAVPVIRVGSMVQGSPMNRQVESWFGKSIAAVATNSVGGDNGQIAYLFVGMPYLGFGDMGTINAVGNQLTGGVGVYSISY</sequence>